<keyword evidence="3" id="KW-0716">Sensory transduction</keyword>
<evidence type="ECO:0008006" key="14">
    <source>
        <dbReference type="Google" id="ProtNLM"/>
    </source>
</evidence>
<evidence type="ECO:0000313" key="13">
    <source>
        <dbReference type="Proteomes" id="UP001148838"/>
    </source>
</evidence>
<name>A0ABQ8TWC9_PERAM</name>
<keyword evidence="5" id="KW-0552">Olfaction</keyword>
<protein>
    <recommendedName>
        <fullName evidence="14">Odorant receptor</fullName>
    </recommendedName>
</protein>
<evidence type="ECO:0000256" key="8">
    <source>
        <dbReference type="ARBA" id="ARBA00023170"/>
    </source>
</evidence>
<feature type="region of interest" description="Disordered" evidence="10">
    <location>
        <begin position="130"/>
        <end position="150"/>
    </location>
</feature>
<organism evidence="12 13">
    <name type="scientific">Periplaneta americana</name>
    <name type="common">American cockroach</name>
    <name type="synonym">Blatta americana</name>
    <dbReference type="NCBI Taxonomy" id="6978"/>
    <lineage>
        <taxon>Eukaryota</taxon>
        <taxon>Metazoa</taxon>
        <taxon>Ecdysozoa</taxon>
        <taxon>Arthropoda</taxon>
        <taxon>Hexapoda</taxon>
        <taxon>Insecta</taxon>
        <taxon>Pterygota</taxon>
        <taxon>Neoptera</taxon>
        <taxon>Polyneoptera</taxon>
        <taxon>Dictyoptera</taxon>
        <taxon>Blattodea</taxon>
        <taxon>Blattoidea</taxon>
        <taxon>Blattidae</taxon>
        <taxon>Blattinae</taxon>
        <taxon>Periplaneta</taxon>
    </lineage>
</organism>
<evidence type="ECO:0000256" key="2">
    <source>
        <dbReference type="ARBA" id="ARBA00022475"/>
    </source>
</evidence>
<keyword evidence="8" id="KW-0675">Receptor</keyword>
<evidence type="ECO:0000256" key="3">
    <source>
        <dbReference type="ARBA" id="ARBA00022606"/>
    </source>
</evidence>
<dbReference type="Proteomes" id="UP001148838">
    <property type="component" value="Unassembled WGS sequence"/>
</dbReference>
<dbReference type="PANTHER" id="PTHR21137:SF35">
    <property type="entry name" value="ODORANT RECEPTOR 19A-RELATED"/>
    <property type="match status" value="1"/>
</dbReference>
<comment type="caution">
    <text evidence="12">The sequence shown here is derived from an EMBL/GenBank/DDBJ whole genome shotgun (WGS) entry which is preliminary data.</text>
</comment>
<dbReference type="InterPro" id="IPR004117">
    <property type="entry name" value="7tm6_olfct_rcpt"/>
</dbReference>
<evidence type="ECO:0000256" key="7">
    <source>
        <dbReference type="ARBA" id="ARBA00023136"/>
    </source>
</evidence>
<keyword evidence="6 11" id="KW-1133">Transmembrane helix</keyword>
<dbReference type="EMBL" id="JAJSOF020000001">
    <property type="protein sequence ID" value="KAJ4451003.1"/>
    <property type="molecule type" value="Genomic_DNA"/>
</dbReference>
<evidence type="ECO:0000313" key="12">
    <source>
        <dbReference type="EMBL" id="KAJ4451003.1"/>
    </source>
</evidence>
<sequence length="326" mass="37233">MIGIGFIFYTDLGPIITAGYEEVENTSNSSLSNQTSYLYKMRLPVETWFPFDTSQSPGFEIAYFSLTVMCQIEGVNMIATDVMFITIIIYITGQFELLSDALTNMSNNVKLRMMEEGRLYYEEGTKGAAHQQDVEETAADETPPPSPQTDHLELISKEKWEQSIEIPSNLKTNIFREEEIYIMECIRHHQSLIESSRRLSELWKTIFFVQCITASILICFIGFEAMMVPLDSTFVTMMIFLTCCVFQLALYCMFGSNLMTQSEEVHNAAYNSDWYGYSDSVKISIKMIIMRAQRPMQITAGKFGTVSWPLFASVSKTIQTSIKIFK</sequence>
<feature type="transmembrane region" description="Helical" evidence="11">
    <location>
        <begin position="234"/>
        <end position="254"/>
    </location>
</feature>
<evidence type="ECO:0000256" key="6">
    <source>
        <dbReference type="ARBA" id="ARBA00022989"/>
    </source>
</evidence>
<dbReference type="PANTHER" id="PTHR21137">
    <property type="entry name" value="ODORANT RECEPTOR"/>
    <property type="match status" value="1"/>
</dbReference>
<evidence type="ECO:0000256" key="4">
    <source>
        <dbReference type="ARBA" id="ARBA00022692"/>
    </source>
</evidence>
<evidence type="ECO:0000256" key="10">
    <source>
        <dbReference type="SAM" id="MobiDB-lite"/>
    </source>
</evidence>
<keyword evidence="4 11" id="KW-0812">Transmembrane</keyword>
<accession>A0ABQ8TWC9</accession>
<keyword evidence="7 11" id="KW-0472">Membrane</keyword>
<proteinExistence type="predicted"/>
<gene>
    <name evidence="12" type="ORF">ANN_02439</name>
</gene>
<evidence type="ECO:0000256" key="5">
    <source>
        <dbReference type="ARBA" id="ARBA00022725"/>
    </source>
</evidence>
<keyword evidence="2" id="KW-1003">Cell membrane</keyword>
<reference evidence="12 13" key="1">
    <citation type="journal article" date="2022" name="Allergy">
        <title>Genome assembly and annotation of Periplaneta americana reveal a comprehensive cockroach allergen profile.</title>
        <authorList>
            <person name="Wang L."/>
            <person name="Xiong Q."/>
            <person name="Saelim N."/>
            <person name="Wang L."/>
            <person name="Nong W."/>
            <person name="Wan A.T."/>
            <person name="Shi M."/>
            <person name="Liu X."/>
            <person name="Cao Q."/>
            <person name="Hui J.H.L."/>
            <person name="Sookrung N."/>
            <person name="Leung T.F."/>
            <person name="Tungtrongchitr A."/>
            <person name="Tsui S.K.W."/>
        </authorList>
    </citation>
    <scope>NUCLEOTIDE SEQUENCE [LARGE SCALE GENOMIC DNA]</scope>
    <source>
        <strain evidence="12">PWHHKU_190912</strain>
    </source>
</reference>
<evidence type="ECO:0000256" key="11">
    <source>
        <dbReference type="SAM" id="Phobius"/>
    </source>
</evidence>
<dbReference type="Pfam" id="PF02949">
    <property type="entry name" value="7tm_6"/>
    <property type="match status" value="1"/>
</dbReference>
<evidence type="ECO:0000256" key="9">
    <source>
        <dbReference type="ARBA" id="ARBA00023224"/>
    </source>
</evidence>
<evidence type="ECO:0000256" key="1">
    <source>
        <dbReference type="ARBA" id="ARBA00004651"/>
    </source>
</evidence>
<comment type="subcellular location">
    <subcellularLocation>
        <location evidence="1">Cell membrane</location>
        <topology evidence="1">Multi-pass membrane protein</topology>
    </subcellularLocation>
</comment>
<feature type="transmembrane region" description="Helical" evidence="11">
    <location>
        <begin position="206"/>
        <end position="228"/>
    </location>
</feature>
<keyword evidence="13" id="KW-1185">Reference proteome</keyword>
<keyword evidence="9" id="KW-0807">Transducer</keyword>